<evidence type="ECO:0000256" key="1">
    <source>
        <dbReference type="ARBA" id="ARBA00009404"/>
    </source>
</evidence>
<reference evidence="7" key="1">
    <citation type="journal article" date="2019" name="Int. J. Syst. Evol. Microbiol.">
        <title>The Global Catalogue of Microorganisms (GCM) 10K type strain sequencing project: providing services to taxonomists for standard genome sequencing and annotation.</title>
        <authorList>
            <consortium name="The Broad Institute Genomics Platform"/>
            <consortium name="The Broad Institute Genome Sequencing Center for Infectious Disease"/>
            <person name="Wu L."/>
            <person name="Ma J."/>
        </authorList>
    </citation>
    <scope>NUCLEOTIDE SEQUENCE [LARGE SCALE GENOMIC DNA]</scope>
    <source>
        <strain evidence="7">JCM 18952</strain>
    </source>
</reference>
<dbReference type="PROSITE" id="PS50893">
    <property type="entry name" value="ABC_TRANSPORTER_2"/>
    <property type="match status" value="2"/>
</dbReference>
<evidence type="ECO:0000313" key="6">
    <source>
        <dbReference type="EMBL" id="GAA5227596.1"/>
    </source>
</evidence>
<dbReference type="SMART" id="SM00382">
    <property type="entry name" value="AAA"/>
    <property type="match status" value="1"/>
</dbReference>
<keyword evidence="2" id="KW-0547">Nucleotide-binding</keyword>
<proteinExistence type="inferred from homology"/>
<feature type="domain" description="ABC transporter" evidence="5">
    <location>
        <begin position="1"/>
        <end position="216"/>
    </location>
</feature>
<feature type="domain" description="ABC transporter" evidence="5">
    <location>
        <begin position="219"/>
        <end position="475"/>
    </location>
</feature>
<accession>A0ABP9TN85</accession>
<dbReference type="InterPro" id="IPR003439">
    <property type="entry name" value="ABC_transporter-like_ATP-bd"/>
</dbReference>
<dbReference type="EMBL" id="BAABLK010000030">
    <property type="protein sequence ID" value="GAA5227596.1"/>
    <property type="molecule type" value="Genomic_DNA"/>
</dbReference>
<organism evidence="6 7">
    <name type="scientific">Paeniglutamicibacter antarcticus</name>
    <dbReference type="NCBI Taxonomy" id="494023"/>
    <lineage>
        <taxon>Bacteria</taxon>
        <taxon>Bacillati</taxon>
        <taxon>Actinomycetota</taxon>
        <taxon>Actinomycetes</taxon>
        <taxon>Micrococcales</taxon>
        <taxon>Micrococcaceae</taxon>
        <taxon>Paeniglutamicibacter</taxon>
    </lineage>
</organism>
<dbReference type="InterPro" id="IPR003593">
    <property type="entry name" value="AAA+_ATPase"/>
</dbReference>
<dbReference type="PANTHER" id="PTHR43790:SF2">
    <property type="entry name" value="AUTOINDUCER 2 IMPORT ATP-BINDING PROTEIN LSRA"/>
    <property type="match status" value="1"/>
</dbReference>
<dbReference type="GO" id="GO:0005524">
    <property type="term" value="F:ATP binding"/>
    <property type="evidence" value="ECO:0007669"/>
    <property type="project" value="UniProtKB-KW"/>
</dbReference>
<sequence length="481" mass="52239">MSIALGEVSALLGENGAGKSTLAKILAGSLQPDKGNLSLDGQPTVFSSPREAIDSGIAFIPQELIYVPDLSVAENICLGNLREKKLIVSQAAIYKKAESISRRFGIDVPLSKRMRDVSLASQQKIEILKALGRESKVLILDEPTAALTNDESAELLHLVAELAATGMSIIYISHRLDEIKKSCETAHILRDGLLVASHNVATTDTRVMVEDMLGRKLEARSNDRTPTDHSEPALQTHALTSPAGVDRLNGIDLCVGRNEVVTVYGRRGSGIDKLARSMAGLEKDVAGDIQLFDSHMEVFKNPGSAIKAGVAYVPAERKSQGLLMKANISRNITHLVWPSMAKFFTIRRRDERKRASKAIEAYRIKCRSGSQSITDLSGGNQQKVMIASRMEKKPRFAVMHEPTRGVDVGSRQEIHGQLERIARGGVPVLIFTSDIEEACTAGDRLLVINDGKIVHEIVYPTISDQTIALHIAGAGTTTNEN</sequence>
<evidence type="ECO:0000256" key="2">
    <source>
        <dbReference type="ARBA" id="ARBA00022741"/>
    </source>
</evidence>
<dbReference type="Pfam" id="PF00005">
    <property type="entry name" value="ABC_tran"/>
    <property type="match status" value="2"/>
</dbReference>
<evidence type="ECO:0000256" key="3">
    <source>
        <dbReference type="ARBA" id="ARBA00022840"/>
    </source>
</evidence>
<feature type="region of interest" description="Disordered" evidence="4">
    <location>
        <begin position="219"/>
        <end position="239"/>
    </location>
</feature>
<dbReference type="CDD" id="cd03216">
    <property type="entry name" value="ABC_Carb_Monos_I"/>
    <property type="match status" value="1"/>
</dbReference>
<protein>
    <submittedName>
        <fullName evidence="6">Sugar ABC transporter ATP-binding protein</fullName>
    </submittedName>
</protein>
<keyword evidence="3 6" id="KW-0067">ATP-binding</keyword>
<evidence type="ECO:0000259" key="5">
    <source>
        <dbReference type="PROSITE" id="PS50893"/>
    </source>
</evidence>
<dbReference type="SUPFAM" id="SSF52540">
    <property type="entry name" value="P-loop containing nucleoside triphosphate hydrolases"/>
    <property type="match status" value="2"/>
</dbReference>
<dbReference type="InterPro" id="IPR050107">
    <property type="entry name" value="ABC_carbohydrate_import_ATPase"/>
</dbReference>
<dbReference type="Gene3D" id="3.40.50.300">
    <property type="entry name" value="P-loop containing nucleotide triphosphate hydrolases"/>
    <property type="match status" value="2"/>
</dbReference>
<gene>
    <name evidence="6" type="ORF">GCM10025778_21290</name>
</gene>
<keyword evidence="7" id="KW-1185">Reference proteome</keyword>
<dbReference type="InterPro" id="IPR027417">
    <property type="entry name" value="P-loop_NTPase"/>
</dbReference>
<evidence type="ECO:0000313" key="7">
    <source>
        <dbReference type="Proteomes" id="UP001501257"/>
    </source>
</evidence>
<comment type="caution">
    <text evidence="6">The sequence shown here is derived from an EMBL/GenBank/DDBJ whole genome shotgun (WGS) entry which is preliminary data.</text>
</comment>
<comment type="similarity">
    <text evidence="1">Belongs to the ABC transporter superfamily. AI-2 autoinducer porter (TC 3.A.1.2.8) family.</text>
</comment>
<dbReference type="PANTHER" id="PTHR43790">
    <property type="entry name" value="CARBOHYDRATE TRANSPORT ATP-BINDING PROTEIN MG119-RELATED"/>
    <property type="match status" value="1"/>
</dbReference>
<dbReference type="Proteomes" id="UP001501257">
    <property type="component" value="Unassembled WGS sequence"/>
</dbReference>
<name>A0ABP9TN85_9MICC</name>
<feature type="compositionally biased region" description="Basic and acidic residues" evidence="4">
    <location>
        <begin position="219"/>
        <end position="231"/>
    </location>
</feature>
<evidence type="ECO:0000256" key="4">
    <source>
        <dbReference type="SAM" id="MobiDB-lite"/>
    </source>
</evidence>